<dbReference type="Gene3D" id="3.30.470.20">
    <property type="entry name" value="ATP-grasp fold, B domain"/>
    <property type="match status" value="1"/>
</dbReference>
<dbReference type="InterPro" id="IPR011054">
    <property type="entry name" value="Rudment_hybrid_motif"/>
</dbReference>
<dbReference type="SUPFAM" id="SSF52440">
    <property type="entry name" value="PreATP-grasp domain"/>
    <property type="match status" value="1"/>
</dbReference>
<comment type="caution">
    <text evidence="10">The sequence shown here is derived from an EMBL/GenBank/DDBJ whole genome shotgun (WGS) entry which is preliminary data.</text>
</comment>
<name>A0ABP7IKQ1_9ACTN</name>
<evidence type="ECO:0000256" key="5">
    <source>
        <dbReference type="ARBA" id="ARBA00023267"/>
    </source>
</evidence>
<dbReference type="SMART" id="SM00878">
    <property type="entry name" value="Biotin_carb_C"/>
    <property type="match status" value="1"/>
</dbReference>
<evidence type="ECO:0000256" key="4">
    <source>
        <dbReference type="ARBA" id="ARBA00022840"/>
    </source>
</evidence>
<dbReference type="SUPFAM" id="SSF51246">
    <property type="entry name" value="Rudiment single hybrid motif"/>
    <property type="match status" value="1"/>
</dbReference>
<dbReference type="InterPro" id="IPR016185">
    <property type="entry name" value="PreATP-grasp_dom_sf"/>
</dbReference>
<dbReference type="PROSITE" id="PS00188">
    <property type="entry name" value="BIOTIN"/>
    <property type="match status" value="1"/>
</dbReference>
<dbReference type="InterPro" id="IPR005482">
    <property type="entry name" value="Biotin_COase_C"/>
</dbReference>
<evidence type="ECO:0000259" key="8">
    <source>
        <dbReference type="PROSITE" id="PS50975"/>
    </source>
</evidence>
<keyword evidence="4 6" id="KW-0067">ATP-binding</keyword>
<evidence type="ECO:0000259" key="7">
    <source>
        <dbReference type="PROSITE" id="PS50968"/>
    </source>
</evidence>
<dbReference type="SUPFAM" id="SSF56059">
    <property type="entry name" value="Glutathione synthetase ATP-binding domain-like"/>
    <property type="match status" value="1"/>
</dbReference>
<evidence type="ECO:0000259" key="9">
    <source>
        <dbReference type="PROSITE" id="PS50979"/>
    </source>
</evidence>
<dbReference type="Pfam" id="PF02786">
    <property type="entry name" value="CPSase_L_D2"/>
    <property type="match status" value="1"/>
</dbReference>
<dbReference type="Gene3D" id="2.40.50.100">
    <property type="match status" value="1"/>
</dbReference>
<dbReference type="PANTHER" id="PTHR18866:SF126">
    <property type="entry name" value="BIOTIN CARBOXYLASE"/>
    <property type="match status" value="1"/>
</dbReference>
<evidence type="ECO:0000313" key="10">
    <source>
        <dbReference type="EMBL" id="GAA3821078.1"/>
    </source>
</evidence>
<evidence type="ECO:0000256" key="2">
    <source>
        <dbReference type="ARBA" id="ARBA00022598"/>
    </source>
</evidence>
<dbReference type="InterPro" id="IPR005479">
    <property type="entry name" value="CPAse_ATP-bd"/>
</dbReference>
<keyword evidence="2" id="KW-0436">Ligase</keyword>
<dbReference type="InterPro" id="IPR011053">
    <property type="entry name" value="Single_hybrid_motif"/>
</dbReference>
<dbReference type="InterPro" id="IPR050856">
    <property type="entry name" value="Biotin_carboxylase_complex"/>
</dbReference>
<protein>
    <submittedName>
        <fullName evidence="10">Biotin carboxylase N-terminal domain-containing protein</fullName>
    </submittedName>
</protein>
<dbReference type="Pfam" id="PF00364">
    <property type="entry name" value="Biotin_lipoyl"/>
    <property type="match status" value="1"/>
</dbReference>
<reference evidence="11" key="1">
    <citation type="journal article" date="2019" name="Int. J. Syst. Evol. Microbiol.">
        <title>The Global Catalogue of Microorganisms (GCM) 10K type strain sequencing project: providing services to taxonomists for standard genome sequencing and annotation.</title>
        <authorList>
            <consortium name="The Broad Institute Genomics Platform"/>
            <consortium name="The Broad Institute Genome Sequencing Center for Infectious Disease"/>
            <person name="Wu L."/>
            <person name="Ma J."/>
        </authorList>
    </citation>
    <scope>NUCLEOTIDE SEQUENCE [LARGE SCALE GENOMIC DNA]</scope>
    <source>
        <strain evidence="11">JCM 16953</strain>
    </source>
</reference>
<dbReference type="InterPro" id="IPR048429">
    <property type="entry name" value="MCC_alpha_BT"/>
</dbReference>
<dbReference type="RefSeq" id="WP_344775563.1">
    <property type="nucleotide sequence ID" value="NZ_BAABAH010000007.1"/>
</dbReference>
<evidence type="ECO:0000256" key="6">
    <source>
        <dbReference type="PROSITE-ProRule" id="PRU00409"/>
    </source>
</evidence>
<keyword evidence="3 6" id="KW-0547">Nucleotide-binding</keyword>
<dbReference type="CDD" id="cd06850">
    <property type="entry name" value="biotinyl_domain"/>
    <property type="match status" value="1"/>
</dbReference>
<dbReference type="Pfam" id="PF00289">
    <property type="entry name" value="Biotin_carb_N"/>
    <property type="match status" value="1"/>
</dbReference>
<dbReference type="PROSITE" id="PS50979">
    <property type="entry name" value="BC"/>
    <property type="match status" value="1"/>
</dbReference>
<dbReference type="Proteomes" id="UP001501821">
    <property type="component" value="Unassembled WGS sequence"/>
</dbReference>
<dbReference type="InterPro" id="IPR005481">
    <property type="entry name" value="BC-like_N"/>
</dbReference>
<dbReference type="InterPro" id="IPR011761">
    <property type="entry name" value="ATP-grasp"/>
</dbReference>
<dbReference type="SUPFAM" id="SSF51230">
    <property type="entry name" value="Single hybrid motif"/>
    <property type="match status" value="1"/>
</dbReference>
<dbReference type="InterPro" id="IPR001882">
    <property type="entry name" value="Biotin_BS"/>
</dbReference>
<dbReference type="PROSITE" id="PS50975">
    <property type="entry name" value="ATP_GRASP"/>
    <property type="match status" value="1"/>
</dbReference>
<proteinExistence type="predicted"/>
<comment type="cofactor">
    <cofactor evidence="1">
        <name>biotin</name>
        <dbReference type="ChEBI" id="CHEBI:57586"/>
    </cofactor>
</comment>
<feature type="domain" description="ATP-grasp" evidence="8">
    <location>
        <begin position="122"/>
        <end position="310"/>
    </location>
</feature>
<feature type="domain" description="Lipoyl-binding" evidence="7">
    <location>
        <begin position="578"/>
        <end position="659"/>
    </location>
</feature>
<dbReference type="InterPro" id="IPR000089">
    <property type="entry name" value="Biotin_lipoyl"/>
</dbReference>
<dbReference type="PANTHER" id="PTHR18866">
    <property type="entry name" value="CARBOXYLASE:PYRUVATE/ACETYL-COA/PROPIONYL-COA CARBOXYLASE"/>
    <property type="match status" value="1"/>
</dbReference>
<keyword evidence="5" id="KW-0092">Biotin</keyword>
<accession>A0ABP7IKQ1</accession>
<dbReference type="EMBL" id="BAABAH010000007">
    <property type="protein sequence ID" value="GAA3821078.1"/>
    <property type="molecule type" value="Genomic_DNA"/>
</dbReference>
<sequence length="675" mass="71420">MTTINRVLVANRGEIARRVFATCRRLGIETVAVHSDADAALPFVAEADVAVRLPGSTPAETYLRGDLVIEAARRAGADAVHPGYGFLSENAEFARAVADAGLTWIGPSPDSIERMGSKIESKKLMEAAGVPVLGNLTADTATEADLPLLVKASAGGGGRGMRIVTRLEDLADEVAKASAEAESAFGDGTVFVEPYVEKGRHVEVQVVGDGTDVVVFGTRDCSLQRRHQKVVEEAPAPGLSDATREAIHEAARAAAASVGYVGAGTVEFLYDPAKESFYFLEMNTRLQVEHPVTELIHGVDLVALQIAVAEGRGVDASVGRVAAEERGGVSRPTGHAIEVRLYAEDPSSDYAPQTGRLLELDLDHDLEFGTAFEGVRSCIRLDSGFETGNEVGTFYDAMLAKVIAYAPTREQAARALARTLEKARIHGLVTNRDQLVASLRHPQFLEADLATSFYDDHPGTRERAAADELLPFAGAVALAEHRRLGAPVQRQIPAGFRNVVAQPQSTRFAVDGEETDVRWYGGREGYSLAEDATVAVVSASPLEVVVDVAGVTRRYRTRVVDRAVLVDGPQGGATLHVVPRFVDPADQVAEGSLLAPMPGSVIAVHATVGEEVAEGRPILVMEAMKMQHTVAAPYAGTVTEIAASAGDQVEAGSVLAVVTPTVGTTDTDNEAGEDA</sequence>
<evidence type="ECO:0000256" key="1">
    <source>
        <dbReference type="ARBA" id="ARBA00001953"/>
    </source>
</evidence>
<evidence type="ECO:0000256" key="3">
    <source>
        <dbReference type="ARBA" id="ARBA00022741"/>
    </source>
</evidence>
<dbReference type="Pfam" id="PF02785">
    <property type="entry name" value="Biotin_carb_C"/>
    <property type="match status" value="1"/>
</dbReference>
<keyword evidence="11" id="KW-1185">Reference proteome</keyword>
<feature type="domain" description="Biotin carboxylation" evidence="9">
    <location>
        <begin position="3"/>
        <end position="459"/>
    </location>
</feature>
<evidence type="ECO:0000313" key="11">
    <source>
        <dbReference type="Proteomes" id="UP001501821"/>
    </source>
</evidence>
<dbReference type="Pfam" id="PF21139">
    <property type="entry name" value="BT_MCC_alpha"/>
    <property type="match status" value="1"/>
</dbReference>
<organism evidence="10 11">
    <name type="scientific">Nocardioides panacisoli</name>
    <dbReference type="NCBI Taxonomy" id="627624"/>
    <lineage>
        <taxon>Bacteria</taxon>
        <taxon>Bacillati</taxon>
        <taxon>Actinomycetota</taxon>
        <taxon>Actinomycetes</taxon>
        <taxon>Propionibacteriales</taxon>
        <taxon>Nocardioidaceae</taxon>
        <taxon>Nocardioides</taxon>
    </lineage>
</organism>
<dbReference type="PROSITE" id="PS50968">
    <property type="entry name" value="BIOTINYL_LIPOYL"/>
    <property type="match status" value="1"/>
</dbReference>
<dbReference type="InterPro" id="IPR011764">
    <property type="entry name" value="Biotin_carboxylation_dom"/>
</dbReference>
<gene>
    <name evidence="10" type="ORF">GCM10022242_23430</name>
</gene>
<dbReference type="PROSITE" id="PS00867">
    <property type="entry name" value="CPSASE_2"/>
    <property type="match status" value="1"/>
</dbReference>